<reference evidence="2 3" key="1">
    <citation type="journal article" date="2012" name="J. Bacteriol.">
        <title>Complete Genome Sequence of Providencia stuartii Clinical Isolate MRSN 2154.</title>
        <authorList>
            <person name="Clifford R.J."/>
            <person name="Hang J."/>
            <person name="Riley M.C."/>
            <person name="Onmus-Leone F."/>
            <person name="Kuschner R.A."/>
            <person name="Lesho E.P."/>
            <person name="Waterman P.E."/>
        </authorList>
    </citation>
    <scope>NUCLEOTIDE SEQUENCE [LARGE SCALE GENOMIC DNA]</scope>
    <source>
        <strain evidence="2 3">MRSN 2154</strain>
    </source>
</reference>
<dbReference type="KEGG" id="psi:S70_04880"/>
<organism evidence="2 3">
    <name type="scientific">Providencia stuartii (strain MRSN 2154)</name>
    <dbReference type="NCBI Taxonomy" id="1157951"/>
    <lineage>
        <taxon>Bacteria</taxon>
        <taxon>Pseudomonadati</taxon>
        <taxon>Pseudomonadota</taxon>
        <taxon>Gammaproteobacteria</taxon>
        <taxon>Enterobacterales</taxon>
        <taxon>Morganellaceae</taxon>
        <taxon>Providencia</taxon>
    </lineage>
</organism>
<dbReference type="GO" id="GO:0016779">
    <property type="term" value="F:nucleotidyltransferase activity"/>
    <property type="evidence" value="ECO:0007669"/>
    <property type="project" value="InterPro"/>
</dbReference>
<dbReference type="InterPro" id="IPR002934">
    <property type="entry name" value="Polymerase_NTP_transf_dom"/>
</dbReference>
<dbReference type="CDD" id="cd05403">
    <property type="entry name" value="NT_KNTase_like"/>
    <property type="match status" value="1"/>
</dbReference>
<dbReference type="OrthoDB" id="3422944at2"/>
<dbReference type="PANTHER" id="PTHR33933:SF1">
    <property type="entry name" value="PROTEIN ADENYLYLTRANSFERASE MNTA-RELATED"/>
    <property type="match status" value="1"/>
</dbReference>
<dbReference type="AlphaFoldDB" id="A0A140NL24"/>
<dbReference type="InterPro" id="IPR052548">
    <property type="entry name" value="Type_VII_TA_antitoxin"/>
</dbReference>
<reference evidence="3" key="2">
    <citation type="submission" date="2012-04" db="EMBL/GenBank/DDBJ databases">
        <title>Complete genome sequence of Providencia stuartii clinical isolate MRSN 2154.</title>
        <authorList>
            <person name="Clifford R.J."/>
            <person name="Hang J."/>
            <person name="Riley M.C."/>
            <person name="Onmus-Leone F."/>
            <person name="Kuschner R.A."/>
            <person name="Lesho E.P."/>
            <person name="Waterman P.E."/>
        </authorList>
    </citation>
    <scope>NUCLEOTIDE SEQUENCE [LARGE SCALE GENOMIC DNA]</scope>
    <source>
        <strain evidence="3">MRSN 2154</strain>
    </source>
</reference>
<dbReference type="PATRIC" id="fig|1157951.4.peg.966"/>
<dbReference type="PANTHER" id="PTHR33933">
    <property type="entry name" value="NUCLEOTIDYLTRANSFERASE"/>
    <property type="match status" value="1"/>
</dbReference>
<gene>
    <name evidence="2" type="ordered locus">S70_04880</name>
</gene>
<protein>
    <recommendedName>
        <fullName evidence="1">Polymerase nucleotidyl transferase domain-containing protein</fullName>
    </recommendedName>
</protein>
<evidence type="ECO:0000259" key="1">
    <source>
        <dbReference type="Pfam" id="PF01909"/>
    </source>
</evidence>
<dbReference type="Pfam" id="PF01909">
    <property type="entry name" value="NTP_transf_2"/>
    <property type="match status" value="1"/>
</dbReference>
<feature type="domain" description="Polymerase nucleotidyl transferase" evidence="1">
    <location>
        <begin position="40"/>
        <end position="92"/>
    </location>
</feature>
<dbReference type="EMBL" id="CP003488">
    <property type="protein sequence ID" value="AFH92856.1"/>
    <property type="molecule type" value="Genomic_DNA"/>
</dbReference>
<accession>A0A140NL24</accession>
<sequence>MAVDENGYICTLKKQPIPARYQELLTSVQSQLLAQYGDRICSIFIYGSVARGKATPPKSDLDLCVIFHGNIDNTEALALSKIGENSLRLYPIVPKVDFDIASQQEVLSPNNTNSWGYWLKHHCRIIYGDDLSRYFPLFRPSRAIALAVNGDYHTTLLDYIQKMASTDDQATFLKLSKEASKKLIRSTNILRTPNDTDWPDTLDEHITRLHNKYPALAHQLPFFMAQIQFATYSKKDFIPHLHTAITRLLQADESMKANEKA</sequence>
<dbReference type="SUPFAM" id="SSF81301">
    <property type="entry name" value="Nucleotidyltransferase"/>
    <property type="match status" value="1"/>
</dbReference>
<dbReference type="Gene3D" id="3.30.460.10">
    <property type="entry name" value="Beta Polymerase, domain 2"/>
    <property type="match status" value="1"/>
</dbReference>
<dbReference type="RefSeq" id="WP_014656548.1">
    <property type="nucleotide sequence ID" value="NC_017731.1"/>
</dbReference>
<dbReference type="Proteomes" id="UP000005012">
    <property type="component" value="Chromosome"/>
</dbReference>
<evidence type="ECO:0000313" key="3">
    <source>
        <dbReference type="Proteomes" id="UP000005012"/>
    </source>
</evidence>
<evidence type="ECO:0000313" key="2">
    <source>
        <dbReference type="EMBL" id="AFH92856.1"/>
    </source>
</evidence>
<dbReference type="HOGENOM" id="CLU_070082_1_0_6"/>
<proteinExistence type="predicted"/>
<dbReference type="InterPro" id="IPR043519">
    <property type="entry name" value="NT_sf"/>
</dbReference>
<name>A0A140NL24_PROSM</name>
<dbReference type="GeneID" id="93518355"/>